<keyword evidence="1 3" id="KW-0732">Signal</keyword>
<dbReference type="Gene3D" id="2.60.40.3710">
    <property type="match status" value="1"/>
</dbReference>
<dbReference type="EMBL" id="JAUQSY010000021">
    <property type="protein sequence ID" value="MDO7877543.1"/>
    <property type="molecule type" value="Genomic_DNA"/>
</dbReference>
<dbReference type="InterPro" id="IPR032812">
    <property type="entry name" value="SbsA_Ig"/>
</dbReference>
<name>A0ABT9BLW7_9BACT</name>
<dbReference type="PANTHER" id="PTHR46580">
    <property type="entry name" value="SENSOR KINASE-RELATED"/>
    <property type="match status" value="1"/>
</dbReference>
<dbReference type="InterPro" id="IPR014756">
    <property type="entry name" value="Ig_E-set"/>
</dbReference>
<protein>
    <submittedName>
        <fullName evidence="5">FG-GAP-like repeat-containing protein</fullName>
    </submittedName>
</protein>
<dbReference type="Pfam" id="PF01833">
    <property type="entry name" value="TIG"/>
    <property type="match status" value="3"/>
</dbReference>
<feature type="domain" description="IPT/TIG" evidence="4">
    <location>
        <begin position="1676"/>
        <end position="1755"/>
    </location>
</feature>
<evidence type="ECO:0000313" key="6">
    <source>
        <dbReference type="Proteomes" id="UP001176429"/>
    </source>
</evidence>
<dbReference type="Proteomes" id="UP001176429">
    <property type="component" value="Unassembled WGS sequence"/>
</dbReference>
<evidence type="ECO:0000256" key="1">
    <source>
        <dbReference type="ARBA" id="ARBA00022729"/>
    </source>
</evidence>
<reference evidence="5" key="1">
    <citation type="submission" date="2023-07" db="EMBL/GenBank/DDBJ databases">
        <authorList>
            <person name="Kim M.K."/>
        </authorList>
    </citation>
    <scope>NUCLEOTIDE SEQUENCE</scope>
    <source>
        <strain evidence="5">ASUV-10-1</strain>
    </source>
</reference>
<accession>A0ABT9BLW7</accession>
<dbReference type="NCBIfam" id="TIGR04183">
    <property type="entry name" value="Por_Secre_tail"/>
    <property type="match status" value="1"/>
</dbReference>
<evidence type="ECO:0000259" key="4">
    <source>
        <dbReference type="SMART" id="SM00429"/>
    </source>
</evidence>
<dbReference type="Pfam" id="PF13517">
    <property type="entry name" value="FG-GAP_3"/>
    <property type="match status" value="14"/>
</dbReference>
<dbReference type="InterPro" id="IPR002909">
    <property type="entry name" value="IPT_dom"/>
</dbReference>
<proteinExistence type="predicted"/>
<dbReference type="SMART" id="SM00429">
    <property type="entry name" value="IPT"/>
    <property type="match status" value="4"/>
</dbReference>
<feature type="domain" description="IPT/TIG" evidence="4">
    <location>
        <begin position="1051"/>
        <end position="1130"/>
    </location>
</feature>
<dbReference type="InterPro" id="IPR013517">
    <property type="entry name" value="FG-GAP"/>
</dbReference>
<feature type="domain" description="IPT/TIG" evidence="4">
    <location>
        <begin position="496"/>
        <end position="574"/>
    </location>
</feature>
<comment type="caution">
    <text evidence="5">The sequence shown here is derived from an EMBL/GenBank/DDBJ whole genome shotgun (WGS) entry which is preliminary data.</text>
</comment>
<evidence type="ECO:0000313" key="5">
    <source>
        <dbReference type="EMBL" id="MDO7877543.1"/>
    </source>
</evidence>
<dbReference type="SUPFAM" id="SSF81296">
    <property type="entry name" value="E set domains"/>
    <property type="match status" value="4"/>
</dbReference>
<feature type="chain" id="PRO_5045173311" evidence="3">
    <location>
        <begin position="24"/>
        <end position="2786"/>
    </location>
</feature>
<evidence type="ECO:0000256" key="2">
    <source>
        <dbReference type="SAM" id="MobiDB-lite"/>
    </source>
</evidence>
<dbReference type="Gene3D" id="2.60.40.10">
    <property type="entry name" value="Immunoglobulins"/>
    <property type="match status" value="4"/>
</dbReference>
<dbReference type="RefSeq" id="WP_305008982.1">
    <property type="nucleotide sequence ID" value="NZ_JAUQSY010000021.1"/>
</dbReference>
<dbReference type="InterPro" id="IPR028994">
    <property type="entry name" value="Integrin_alpha_N"/>
</dbReference>
<dbReference type="SUPFAM" id="SSF69318">
    <property type="entry name" value="Integrin alpha N-terminal domain"/>
    <property type="match status" value="7"/>
</dbReference>
<feature type="region of interest" description="Disordered" evidence="2">
    <location>
        <begin position="1171"/>
        <end position="1192"/>
    </location>
</feature>
<feature type="domain" description="IPT/TIG" evidence="4">
    <location>
        <begin position="1597"/>
        <end position="1675"/>
    </location>
</feature>
<dbReference type="CDD" id="cd00102">
    <property type="entry name" value="IPT"/>
    <property type="match status" value="2"/>
</dbReference>
<dbReference type="PANTHER" id="PTHR46580:SF2">
    <property type="entry name" value="MAM DOMAIN-CONTAINING PROTEIN"/>
    <property type="match status" value="1"/>
</dbReference>
<dbReference type="Gene3D" id="2.130.10.130">
    <property type="entry name" value="Integrin alpha, N-terminal"/>
    <property type="match status" value="10"/>
</dbReference>
<evidence type="ECO:0000256" key="3">
    <source>
        <dbReference type="SAM" id="SignalP"/>
    </source>
</evidence>
<dbReference type="Pfam" id="PF13205">
    <property type="entry name" value="Big_5"/>
    <property type="match status" value="3"/>
</dbReference>
<dbReference type="InterPro" id="IPR026444">
    <property type="entry name" value="Secre_tail"/>
</dbReference>
<sequence length="2786" mass="279660">MVKIVTLATQVMLAVLANTVARAQAPVLLTRQPARNAVAAPRSGPVSLTFSQPITAASAANLRVDGNQLRGKRPGTIGGGGTATLSFTPSQSFAPGERVSVTVPGTLANAAGTGTSKQVYQFTAATGGAGRGFFLDTTEVAWTNSRDQLLGDIDNDGDLDLLTSIGLYGMFSFLNDGTGHFTAYRNNLVGNTPSGAALADLNGDGLLDLLGGDASNPTVSIGLNDGTGSFGVSGLPPQLLLVGGPPVSVTAGDVDGDGDIDLVSASATGNSVTIGLNNGSGYFSNAVTLAAGTQPSAVQLGDLDHDDDLDMLISSQGSGSVLSKINNGAGAFSAGATIGVGTSPTDLQLADLDQDGDLDLVTTNAGSSASAINGSVSLRLNNGAGTFATTATLALPPGSSPTGLSTGDVDADGDLDLVVAQGVGGQLITFLNNGSGSFTAQYAPVQLQATFMGAATTLGVTLGDVDSDGDLDVLTAEGNTKRVVLGRDGLAPPVPMPVITSFSPGAGPVGSTVSISGTALASTAAVRFNGTTAIFIVGAGQQLTATVPAGASTGLIEVTTAGGTAQSAQPFVVTAGAVPPVTIVSTSPASNAVSVAPGAAVGATFSAPVSALSAGALRVFGAQRGAQTGAVNGGGTAALSLPPSPAFGPGERVSMSLPATLTGTAGGVVQPRVVEFRAATGGTGEGLFDATGMTTTALTQLAVHWQAADFDSDGDLDLLGQQSGATPVVLLFNDGSGTFTVSPAALPAVPGTLLGVSLADVDADGDTDLLVALSLTGQNLARLDTWLNNGSGRFVAGPQLSGLGEYRLPQVGDLDRDGDLDLLYMQGLTVRVALNNGTGAFALAGTAVTVGNTSYARLADLDNDGDLDLLTLTDSQLLTALNNGWGILAAPTGQLLGNGLTANGLQVGDMNGDGLPDAVALVSYSLSQQGGMVAIWPGLPTGQMGLRSILYGIGAGQQALRLQDLNADGRLDVLTLSGVSSFSTLTPKLDVLLGDGQGRLQLPTTTTIGLAGQLVSLPELGDFDGDGDLDVVFTNDAQATLVLRRNQGTGAPGITALTPAQGPVGTRVVLSGTNLRSARRITFGGVAAAGVTVLSATQCTAVVPAGAVTGPVVVTTPGGTATSPDPFTLTTPVQPNGYTPARNAVSVPPNSSIGLTFAQSLPASAAGDLVVHGSQRQGRRPGSGSGAGTARRDFDPAVDFAAGERVQVTMPGGPGTNAADQVYTFTAATSGTGRGTLLWSSYSSGAVTEMLQDVTGDFNEDGAPDLVSHDVLNRQTRVLLNNGQGRFGGNANVLSNDYPRAMQAVDFDGDAHLDLVMSIFHSFDSNNREVDQLAWRAGTGNGNFGPVQPLFVSTGIVNTLAVGDLDGDGTMDLTAITPTADSVLVLLNTGAGGVRRRPGATAAPGAIALRLGDLDSDGRLDIATVGTMLLQNCFGTGGGNFVAAPLLPLPMAQGERGCALEMGDVNGDGHLDLISCGSASSSQTSMQVFQGDGAGNFTATQALAGTSGALRLYLADMDADGDLDLLTTRHSRPVSVQVLRNNGSGTFSTPPLTLNANVSVAMMNVADLDLDGDLDVVMAGDSLNKKGLFVYFNHPLPPAITSFTPTNGPAGTVITLTGSGLGATTSVTIGGVPVAFTVVSGTQLTITTAAGTATGLIVLTSPSGSGSSSTPFVVPAPSIASFTPGSGAVQRLVTLTGTYFGGTTAVRFNGLMAPGFVVVSGTELTVPVPAGATSGRLSLTTPSGTATSSTNFTVLPNPTLLSVSPARNALAVPVGSSLQLTFPLPMEAASVGALRVFAQQRGRRLGTGSATGNTLSFTPTTAFAPGEEVSVSVAPGLRSLAGDPVLTGQVFQFRTATSGAGRGQFAHTQTLNRPATQQALPGDFNGDGFADLLTREQNAAAGSPAQARLTLNDGAGRLSISTSLLLPLSNTTCRQLATADVDNDGDLDVLALLTTGAGTSNSAVNVLLNDGLGRFGAPTSVALGPNAVKLAVGDINADGNLDFVVSQLSQVPGLVLTRLGDGRGGFRAGADASVLAYPESLALGDIDSDGDLDLVVASSSSMVQSASVRLNDGTGQFGGTQQVSFGGTGLRDVALADLDGDGDLDLLGVTFGLKLPVLANNGAGQFATVLTPPLNSTLTGTKPVLGDVDADGDLDLLLTDAYTLTGSALATLLLNRGSGVFTPVRFALGASHNDLTMADFDNDGDLDMLAGFATSVQLWRNGPAQAPVQLTAQVPARNTVAAGFGAALDLTFSQPIAAATADGWTVSSNLRQGRRSGSYTGGGTAGLRFVPGVPFAPGEQVSVTVPATLAGPGAGPVRAEVYQFTAATAGNGTGNFSPPTSVPSVLPGTAAQQATAVADVNGDGALDVLSLAGTPAATVTLEVRLNTNAGQAAFWPAYAVAAGSATVLTVGDVDNDGDLDVVTGAGSGQLQVLLNNGSGTFAPGSSFGGPNAPYALRLADMNADGSLDLVASAHSSVDIYAGNGLGGFQAPGFMLYHAQDSAYGLAVGDLDQDGSLDFVYTSAASNYVGVWYNYRNTPAMSPDEYRLVLAGSSSAQDVRLADMDADGDLDLVVLNRDRTTLASEVLIYRNDGVQRFVLARSIPVDNGANQLQVADLDHDGDLDVAAFIPAAGSVAMRLHPGSLGPPFSPPPGGVFLGNPGTSFTLADLDRDGDLDVVSGTGTNLMLHLNGGTGLSTRGPAAPRTILRLYPNPAGSHGTVQLEASMGAEAATAQVYNTLGQLLRTQAVPAAARGRAVLPLTGLAPGTYVVQLRTAAGRQLSQRLVVE</sequence>
<gene>
    <name evidence="5" type="ORF">Q5H93_22585</name>
</gene>
<feature type="signal peptide" evidence="3">
    <location>
        <begin position="1"/>
        <end position="23"/>
    </location>
</feature>
<dbReference type="InterPro" id="IPR013783">
    <property type="entry name" value="Ig-like_fold"/>
</dbReference>
<keyword evidence="6" id="KW-1185">Reference proteome</keyword>
<organism evidence="5 6">
    <name type="scientific">Hymenobacter aranciens</name>
    <dbReference type="NCBI Taxonomy" id="3063996"/>
    <lineage>
        <taxon>Bacteria</taxon>
        <taxon>Pseudomonadati</taxon>
        <taxon>Bacteroidota</taxon>
        <taxon>Cytophagia</taxon>
        <taxon>Cytophagales</taxon>
        <taxon>Hymenobacteraceae</taxon>
        <taxon>Hymenobacter</taxon>
    </lineage>
</organism>